<dbReference type="SUPFAM" id="SSF141694">
    <property type="entry name" value="AF2212/PG0164-like"/>
    <property type="match status" value="1"/>
</dbReference>
<dbReference type="EMBL" id="PGTY01000002">
    <property type="protein sequence ID" value="PJI85989.1"/>
    <property type="molecule type" value="Genomic_DNA"/>
</dbReference>
<comment type="caution">
    <text evidence="1">The sequence shown here is derived from an EMBL/GenBank/DDBJ whole genome shotgun (WGS) entry which is preliminary data.</text>
</comment>
<evidence type="ECO:0000313" key="1">
    <source>
        <dbReference type="EMBL" id="PJI85989.1"/>
    </source>
</evidence>
<dbReference type="InterPro" id="IPR015018">
    <property type="entry name" value="DUF1905"/>
</dbReference>
<protein>
    <submittedName>
        <fullName evidence="1">Uncharacterized protein DUF1905</fullName>
    </submittedName>
</protein>
<reference evidence="1 2" key="1">
    <citation type="submission" date="2017-11" db="EMBL/GenBank/DDBJ databases">
        <title>Genomic Encyclopedia of Archaeal and Bacterial Type Strains, Phase II (KMG-II): From Individual Species to Whole Genera.</title>
        <authorList>
            <person name="Goeker M."/>
        </authorList>
    </citation>
    <scope>NUCLEOTIDE SEQUENCE [LARGE SCALE GENOMIC DNA]</scope>
    <source>
        <strain evidence="1 2">DSM 29128</strain>
    </source>
</reference>
<dbReference type="Proteomes" id="UP000228531">
    <property type="component" value="Unassembled WGS sequence"/>
</dbReference>
<dbReference type="AlphaFoldDB" id="A0A2M8W512"/>
<dbReference type="RefSeq" id="WP_168769148.1">
    <property type="nucleotide sequence ID" value="NZ_PGTY01000002.1"/>
</dbReference>
<dbReference type="InterPro" id="IPR037079">
    <property type="entry name" value="AF2212/PG0164-like_sf"/>
</dbReference>
<evidence type="ECO:0000313" key="2">
    <source>
        <dbReference type="Proteomes" id="UP000228531"/>
    </source>
</evidence>
<dbReference type="Pfam" id="PF13376">
    <property type="entry name" value="OmdA"/>
    <property type="match status" value="1"/>
</dbReference>
<dbReference type="Gene3D" id="2.40.30.100">
    <property type="entry name" value="AF2212/PG0164-like"/>
    <property type="match status" value="1"/>
</dbReference>
<proteinExistence type="predicted"/>
<keyword evidence="2" id="KW-1185">Reference proteome</keyword>
<organism evidence="1 2">
    <name type="scientific">Yoonia maricola</name>
    <dbReference type="NCBI Taxonomy" id="420999"/>
    <lineage>
        <taxon>Bacteria</taxon>
        <taxon>Pseudomonadati</taxon>
        <taxon>Pseudomonadota</taxon>
        <taxon>Alphaproteobacteria</taxon>
        <taxon>Rhodobacterales</taxon>
        <taxon>Paracoccaceae</taxon>
        <taxon>Yoonia</taxon>
    </lineage>
</organism>
<dbReference type="Pfam" id="PF08922">
    <property type="entry name" value="DUF1905"/>
    <property type="match status" value="1"/>
</dbReference>
<gene>
    <name evidence="1" type="ORF">BC777_2343</name>
</gene>
<accession>A0A2M8W512</accession>
<sequence>MTYFTHDFVGEIALHGVGKSRVITYKVLFMPPRFETELPFKTYPRLRVEGEIADVPVRGAWMPVGDGQRYFIVSPDIKANTGLDVGDEVEMRFRVDDQDYVDVPSALTAALNSDVAASAQWDKLTAGKKRMFTNHVFSAKTVPTEQRRIDEAMAAIKEGITLRDLQKRKR</sequence>
<name>A0A2M8W512_9RHOB</name>